<dbReference type="AlphaFoldDB" id="A0A1S8T7T1"/>
<accession>A0A1S8T7T1</accession>
<name>A0A1S8T7T1_9CLOT</name>
<dbReference type="RefSeq" id="WP_158078822.1">
    <property type="nucleotide sequence ID" value="NZ_LZZM01000212.1"/>
</dbReference>
<comment type="caution">
    <text evidence="1">The sequence shown here is derived from an EMBL/GenBank/DDBJ whole genome shotgun (WGS) entry which is preliminary data.</text>
</comment>
<evidence type="ECO:0000313" key="2">
    <source>
        <dbReference type="Proteomes" id="UP000190890"/>
    </source>
</evidence>
<sequence length="49" mass="5805">MSIIEKMAIGIDNNAKLLLNADEDKEKIISMKIRKQFKKKSITKNRFYF</sequence>
<keyword evidence="2" id="KW-1185">Reference proteome</keyword>
<dbReference type="EMBL" id="LZZM01000212">
    <property type="protein sequence ID" value="OOM73674.1"/>
    <property type="molecule type" value="Genomic_DNA"/>
</dbReference>
<dbReference type="Proteomes" id="UP000190890">
    <property type="component" value="Unassembled WGS sequence"/>
</dbReference>
<organism evidence="1 2">
    <name type="scientific">Clostridium puniceum</name>
    <dbReference type="NCBI Taxonomy" id="29367"/>
    <lineage>
        <taxon>Bacteria</taxon>
        <taxon>Bacillati</taxon>
        <taxon>Bacillota</taxon>
        <taxon>Clostridia</taxon>
        <taxon>Eubacteriales</taxon>
        <taxon>Clostridiaceae</taxon>
        <taxon>Clostridium</taxon>
    </lineage>
</organism>
<dbReference type="STRING" id="29367.CLPUN_44280"/>
<evidence type="ECO:0000313" key="1">
    <source>
        <dbReference type="EMBL" id="OOM73674.1"/>
    </source>
</evidence>
<protein>
    <submittedName>
        <fullName evidence="1">Uncharacterized protein</fullName>
    </submittedName>
</protein>
<proteinExistence type="predicted"/>
<gene>
    <name evidence="1" type="ORF">CLPUN_44280</name>
</gene>
<reference evidence="1 2" key="1">
    <citation type="submission" date="2016-05" db="EMBL/GenBank/DDBJ databases">
        <title>Microbial solvent formation.</title>
        <authorList>
            <person name="Poehlein A."/>
            <person name="Montoya Solano J.D."/>
            <person name="Flitsch S."/>
            <person name="Krabben P."/>
            <person name="Duerre P."/>
            <person name="Daniel R."/>
        </authorList>
    </citation>
    <scope>NUCLEOTIDE SEQUENCE [LARGE SCALE GENOMIC DNA]</scope>
    <source>
        <strain evidence="1 2">DSM 2619</strain>
    </source>
</reference>